<dbReference type="Proteomes" id="UP000198518">
    <property type="component" value="Unassembled WGS sequence"/>
</dbReference>
<organism evidence="1 2">
    <name type="scientific">Halobacterium jilantaiense</name>
    <dbReference type="NCBI Taxonomy" id="355548"/>
    <lineage>
        <taxon>Archaea</taxon>
        <taxon>Methanobacteriati</taxon>
        <taxon>Methanobacteriota</taxon>
        <taxon>Stenosarchaea group</taxon>
        <taxon>Halobacteria</taxon>
        <taxon>Halobacteriales</taxon>
        <taxon>Halobacteriaceae</taxon>
        <taxon>Halobacterium</taxon>
    </lineage>
</organism>
<protein>
    <submittedName>
        <fullName evidence="1">Uncharacterized protein</fullName>
    </submittedName>
</protein>
<dbReference type="AlphaFoldDB" id="A0A1I0NNX1"/>
<accession>A0A1I0NNX1</accession>
<dbReference type="STRING" id="355548.SAMN04487945_1039"/>
<dbReference type="RefSeq" id="WP_089668294.1">
    <property type="nucleotide sequence ID" value="NZ_FOJA01000001.1"/>
</dbReference>
<name>A0A1I0NNX1_9EURY</name>
<keyword evidence="2" id="KW-1185">Reference proteome</keyword>
<dbReference type="EMBL" id="FOJA01000001">
    <property type="protein sequence ID" value="SEW03256.1"/>
    <property type="molecule type" value="Genomic_DNA"/>
</dbReference>
<reference evidence="1 2" key="1">
    <citation type="submission" date="2016-10" db="EMBL/GenBank/DDBJ databases">
        <authorList>
            <person name="de Groot N.N."/>
        </authorList>
    </citation>
    <scope>NUCLEOTIDE SEQUENCE [LARGE SCALE GENOMIC DNA]</scope>
    <source>
        <strain evidence="1 2">CGMCC 1.5337</strain>
    </source>
</reference>
<sequence length="182" mass="20365">MFCDDLGILEGRIADAFGSIVDARLPAKVIVNGEYIPPNSQSSTLPQGYNDLLSIYQFTKNAGEFLTSDDQTVELYPEFLDDQNKLLFSNDGGDAVKIAWEYTRIDYERTAVIPRPEFAGEIQQTGREFVDLARNVVFPYAEDNPLWAKEYGVSQGVAVDRPHIDDLEETLDEVAEAFDSAE</sequence>
<evidence type="ECO:0000313" key="2">
    <source>
        <dbReference type="Proteomes" id="UP000198518"/>
    </source>
</evidence>
<proteinExistence type="predicted"/>
<evidence type="ECO:0000313" key="1">
    <source>
        <dbReference type="EMBL" id="SEW03256.1"/>
    </source>
</evidence>
<gene>
    <name evidence="1" type="ORF">SAMN04487945_1039</name>
</gene>